<organism evidence="2 3">
    <name type="scientific">Portunus trituberculatus</name>
    <name type="common">Swimming crab</name>
    <name type="synonym">Neptunus trituberculatus</name>
    <dbReference type="NCBI Taxonomy" id="210409"/>
    <lineage>
        <taxon>Eukaryota</taxon>
        <taxon>Metazoa</taxon>
        <taxon>Ecdysozoa</taxon>
        <taxon>Arthropoda</taxon>
        <taxon>Crustacea</taxon>
        <taxon>Multicrustacea</taxon>
        <taxon>Malacostraca</taxon>
        <taxon>Eumalacostraca</taxon>
        <taxon>Eucarida</taxon>
        <taxon>Decapoda</taxon>
        <taxon>Pleocyemata</taxon>
        <taxon>Brachyura</taxon>
        <taxon>Eubrachyura</taxon>
        <taxon>Portunoidea</taxon>
        <taxon>Portunidae</taxon>
        <taxon>Portuninae</taxon>
        <taxon>Portunus</taxon>
    </lineage>
</organism>
<evidence type="ECO:0000313" key="3">
    <source>
        <dbReference type="Proteomes" id="UP000324222"/>
    </source>
</evidence>
<keyword evidence="1" id="KW-0472">Membrane</keyword>
<protein>
    <submittedName>
        <fullName evidence="2">Uncharacterized protein</fullName>
    </submittedName>
</protein>
<name>A0A5B7FVB6_PORTR</name>
<dbReference type="AlphaFoldDB" id="A0A5B7FVB6"/>
<evidence type="ECO:0000313" key="2">
    <source>
        <dbReference type="EMBL" id="MPC49275.1"/>
    </source>
</evidence>
<dbReference type="EMBL" id="VSRR010008771">
    <property type="protein sequence ID" value="MPC49275.1"/>
    <property type="molecule type" value="Genomic_DNA"/>
</dbReference>
<sequence>MVGWCRLVRTGVLVVMCRRAWCKNYSCSYHHRLVAAVVVVVVVVVLLSSGRALWVTAERRPLTVSKFLLAKKTWSSLAFVSMNHASLPIHRYHFSHPTPTHPLATKLQQQQQ</sequence>
<reference evidence="2 3" key="1">
    <citation type="submission" date="2019-05" db="EMBL/GenBank/DDBJ databases">
        <title>Another draft genome of Portunus trituberculatus and its Hox gene families provides insights of decapod evolution.</title>
        <authorList>
            <person name="Jeong J.-H."/>
            <person name="Song I."/>
            <person name="Kim S."/>
            <person name="Choi T."/>
            <person name="Kim D."/>
            <person name="Ryu S."/>
            <person name="Kim W."/>
        </authorList>
    </citation>
    <scope>NUCLEOTIDE SEQUENCE [LARGE SCALE GENOMIC DNA]</scope>
    <source>
        <tissue evidence="2">Muscle</tissue>
    </source>
</reference>
<dbReference type="Proteomes" id="UP000324222">
    <property type="component" value="Unassembled WGS sequence"/>
</dbReference>
<gene>
    <name evidence="2" type="ORF">E2C01_043072</name>
</gene>
<evidence type="ECO:0000256" key="1">
    <source>
        <dbReference type="SAM" id="Phobius"/>
    </source>
</evidence>
<keyword evidence="1" id="KW-0812">Transmembrane</keyword>
<keyword evidence="3" id="KW-1185">Reference proteome</keyword>
<feature type="transmembrane region" description="Helical" evidence="1">
    <location>
        <begin position="33"/>
        <end position="54"/>
    </location>
</feature>
<comment type="caution">
    <text evidence="2">The sequence shown here is derived from an EMBL/GenBank/DDBJ whole genome shotgun (WGS) entry which is preliminary data.</text>
</comment>
<proteinExistence type="predicted"/>
<keyword evidence="1" id="KW-1133">Transmembrane helix</keyword>
<accession>A0A5B7FVB6</accession>